<comment type="caution">
    <text evidence="2">The sequence shown here is derived from an EMBL/GenBank/DDBJ whole genome shotgun (WGS) entry which is preliminary data.</text>
</comment>
<evidence type="ECO:0000313" key="2">
    <source>
        <dbReference type="EMBL" id="CAH1998577.1"/>
    </source>
</evidence>
<proteinExistence type="predicted"/>
<protein>
    <submittedName>
        <fullName evidence="2">Uncharacterized protein</fullName>
    </submittedName>
</protein>
<dbReference type="Proteomes" id="UP001152888">
    <property type="component" value="Unassembled WGS sequence"/>
</dbReference>
<feature type="compositionally biased region" description="Acidic residues" evidence="1">
    <location>
        <begin position="15"/>
        <end position="29"/>
    </location>
</feature>
<feature type="region of interest" description="Disordered" evidence="1">
    <location>
        <begin position="80"/>
        <end position="104"/>
    </location>
</feature>
<feature type="region of interest" description="Disordered" evidence="1">
    <location>
        <begin position="1"/>
        <end position="55"/>
    </location>
</feature>
<gene>
    <name evidence="2" type="ORF">ACAOBT_LOCUS24467</name>
</gene>
<dbReference type="AlphaFoldDB" id="A0A9P0LKK4"/>
<name>A0A9P0LKK4_ACAOB</name>
<evidence type="ECO:0000313" key="3">
    <source>
        <dbReference type="Proteomes" id="UP001152888"/>
    </source>
</evidence>
<accession>A0A9P0LKK4</accession>
<organism evidence="2 3">
    <name type="scientific">Acanthoscelides obtectus</name>
    <name type="common">Bean weevil</name>
    <name type="synonym">Bruchus obtectus</name>
    <dbReference type="NCBI Taxonomy" id="200917"/>
    <lineage>
        <taxon>Eukaryota</taxon>
        <taxon>Metazoa</taxon>
        <taxon>Ecdysozoa</taxon>
        <taxon>Arthropoda</taxon>
        <taxon>Hexapoda</taxon>
        <taxon>Insecta</taxon>
        <taxon>Pterygota</taxon>
        <taxon>Neoptera</taxon>
        <taxon>Endopterygota</taxon>
        <taxon>Coleoptera</taxon>
        <taxon>Polyphaga</taxon>
        <taxon>Cucujiformia</taxon>
        <taxon>Chrysomeloidea</taxon>
        <taxon>Chrysomelidae</taxon>
        <taxon>Bruchinae</taxon>
        <taxon>Bruchini</taxon>
        <taxon>Acanthoscelides</taxon>
    </lineage>
</organism>
<sequence>MAGERRDFVLPFELDSSDNEMETDEEGEEEPTRMTADSTSICPSFPVSDPNDRPCDTTSVFYVDDRDDDMWSIETFVLADGDPDQSHWHHSTHPDSPGPIGDTV</sequence>
<keyword evidence="3" id="KW-1185">Reference proteome</keyword>
<dbReference type="EMBL" id="CAKOFQ010007335">
    <property type="protein sequence ID" value="CAH1998577.1"/>
    <property type="molecule type" value="Genomic_DNA"/>
</dbReference>
<reference evidence="2" key="1">
    <citation type="submission" date="2022-03" db="EMBL/GenBank/DDBJ databases">
        <authorList>
            <person name="Sayadi A."/>
        </authorList>
    </citation>
    <scope>NUCLEOTIDE SEQUENCE</scope>
</reference>
<evidence type="ECO:0000256" key="1">
    <source>
        <dbReference type="SAM" id="MobiDB-lite"/>
    </source>
</evidence>